<dbReference type="InterPro" id="IPR008969">
    <property type="entry name" value="CarboxyPept-like_regulatory"/>
</dbReference>
<evidence type="ECO:0000256" key="7">
    <source>
        <dbReference type="PROSITE-ProRule" id="PRU01360"/>
    </source>
</evidence>
<dbReference type="Gene3D" id="2.60.40.1120">
    <property type="entry name" value="Carboxypeptidase-like, regulatory domain"/>
    <property type="match status" value="1"/>
</dbReference>
<protein>
    <submittedName>
        <fullName evidence="9">TonB-linked outer membrane protein, SusC/RagA family</fullName>
    </submittedName>
</protein>
<dbReference type="SUPFAM" id="SSF49464">
    <property type="entry name" value="Carboxypeptidase regulatory domain-like"/>
    <property type="match status" value="1"/>
</dbReference>
<organism evidence="9 10">
    <name type="scientific">Parapedobacter composti</name>
    <dbReference type="NCBI Taxonomy" id="623281"/>
    <lineage>
        <taxon>Bacteria</taxon>
        <taxon>Pseudomonadati</taxon>
        <taxon>Bacteroidota</taxon>
        <taxon>Sphingobacteriia</taxon>
        <taxon>Sphingobacteriales</taxon>
        <taxon>Sphingobacteriaceae</taxon>
        <taxon>Parapedobacter</taxon>
    </lineage>
</organism>
<dbReference type="RefSeq" id="WP_170845781.1">
    <property type="nucleotide sequence ID" value="NZ_FOLL01000018.1"/>
</dbReference>
<comment type="subcellular location">
    <subcellularLocation>
        <location evidence="1 7">Cell outer membrane</location>
        <topology evidence="1 7">Multi-pass membrane protein</topology>
    </subcellularLocation>
</comment>
<name>A0A1I1L1D7_9SPHI</name>
<dbReference type="Gene3D" id="2.40.170.20">
    <property type="entry name" value="TonB-dependent receptor, beta-barrel domain"/>
    <property type="match status" value="1"/>
</dbReference>
<dbReference type="Pfam" id="PF13715">
    <property type="entry name" value="CarbopepD_reg_2"/>
    <property type="match status" value="1"/>
</dbReference>
<feature type="domain" description="TonB-dependent receptor plug" evidence="8">
    <location>
        <begin position="128"/>
        <end position="246"/>
    </location>
</feature>
<evidence type="ECO:0000313" key="9">
    <source>
        <dbReference type="EMBL" id="SFC66801.1"/>
    </source>
</evidence>
<dbReference type="EMBL" id="FOLL01000018">
    <property type="protein sequence ID" value="SFC66801.1"/>
    <property type="molecule type" value="Genomic_DNA"/>
</dbReference>
<evidence type="ECO:0000256" key="4">
    <source>
        <dbReference type="ARBA" id="ARBA00022692"/>
    </source>
</evidence>
<sequence length="1019" mass="113192">MIKDNINKVLISAILLLSIGVHVANGTISAVQQFTARGRVVDAKDGSPLSGVSIAVKGGSRTTVSDRQGNFAIEVPTNRSVLVFTFVGYALQEYTLAGELANLTVYMEPMVTAIDEVEISVPYGTETKASITGSAVVIKGEQLADRPRSTFQTSLQGNVPGLQVMESTGQPGAAPTVRLRGLTSFSGTVTPLYVIDGVPMLTQGVAGLAFSSNSGAGINPNDIEDITVLKDGSASSIYGSQGANGVILITTKSGKAGKTRINMSANYGQNRMAFGDRAKPLNTAEMTQLLIEGVINSNINPTLEAITTPEAAYLYLVQNGLNPDVDTDWTDVITQIGQYSQYNVSASGGNDKTNFFVSGGYYKQDAVTKGQGYDRKTGRLNINHKANDKLSFNGRIALTAQHLNTVPGAGTGQNPVRSLYRFVPWLSPLDENGEYNSQITYNPLVVQNENRYETHIYQAIGNVGAAYQFTDYLTYEGKAGIDFHYSDDYRYWSPIWPDGRGVNGRGMEYNRLWNNWTVNNILRYKDDFGDFGITATLGQEAAKRNLKSVSTQAQNFVAEDLYTLANTSEPYIAWSSRSHATLASYFLNTSFNYQQKYYLNVTGRRDGSSRFGKQVRWANFWSLGASWNVHRESFMENLDFVNQLKFRISYGTSGNMLGEYYGALGFYSTNQNYMGQPGFAIGQIESGLLQWELNRPLDIGLEFSVLNNRLSGTFDWYTRQTSRLIQDMPVSHTNGVTQLNFNVGGMKNYGVEISLSSHNVVGENGSFDWRTDFNITTLNNKITAIQDGRRYEGRYVREVGGDYYQFRMRGYAGVERTTGQALWFTDSTRTATTTEFNQAGIFKQEGKSALADFYGGFTNTFSYRGFSLSALIYFNWGNFVYDPWGPYTHSDGSAMLGEAALMSRMVYRHRWRQPGDDAEYPKIVYGGNQSGQNDYHSTRFLYDGSYIRLRDVTLSYSLPVQRLRLPFASASIYFRANNLYTWVKDDLLPYDPEVGYGGQYDQNLPIAKQYALGIDISFR</sequence>
<keyword evidence="4 7" id="KW-0812">Transmembrane</keyword>
<dbReference type="InterPro" id="IPR036942">
    <property type="entry name" value="Beta-barrel_TonB_sf"/>
</dbReference>
<evidence type="ECO:0000256" key="2">
    <source>
        <dbReference type="ARBA" id="ARBA00022448"/>
    </source>
</evidence>
<dbReference type="GO" id="GO:0009279">
    <property type="term" value="C:cell outer membrane"/>
    <property type="evidence" value="ECO:0007669"/>
    <property type="project" value="UniProtKB-SubCell"/>
</dbReference>
<keyword evidence="2 7" id="KW-0813">Transport</keyword>
<dbReference type="Gene3D" id="2.170.130.10">
    <property type="entry name" value="TonB-dependent receptor, plug domain"/>
    <property type="match status" value="1"/>
</dbReference>
<dbReference type="InterPro" id="IPR039426">
    <property type="entry name" value="TonB-dep_rcpt-like"/>
</dbReference>
<evidence type="ECO:0000256" key="6">
    <source>
        <dbReference type="ARBA" id="ARBA00023237"/>
    </source>
</evidence>
<keyword evidence="3 7" id="KW-1134">Transmembrane beta strand</keyword>
<proteinExistence type="inferred from homology"/>
<dbReference type="InterPro" id="IPR037066">
    <property type="entry name" value="Plug_dom_sf"/>
</dbReference>
<evidence type="ECO:0000256" key="5">
    <source>
        <dbReference type="ARBA" id="ARBA00023136"/>
    </source>
</evidence>
<comment type="similarity">
    <text evidence="7">Belongs to the TonB-dependent receptor family.</text>
</comment>
<dbReference type="AlphaFoldDB" id="A0A1I1L1D7"/>
<dbReference type="STRING" id="623281.SAMN05421747_11826"/>
<evidence type="ECO:0000256" key="1">
    <source>
        <dbReference type="ARBA" id="ARBA00004571"/>
    </source>
</evidence>
<keyword evidence="10" id="KW-1185">Reference proteome</keyword>
<dbReference type="NCBIfam" id="TIGR04057">
    <property type="entry name" value="SusC_RagA_signa"/>
    <property type="match status" value="1"/>
</dbReference>
<keyword evidence="6 7" id="KW-0998">Cell outer membrane</keyword>
<dbReference type="InterPro" id="IPR012910">
    <property type="entry name" value="Plug_dom"/>
</dbReference>
<keyword evidence="5 7" id="KW-0472">Membrane</keyword>
<dbReference type="InterPro" id="IPR023997">
    <property type="entry name" value="TonB-dep_OMP_SusC/RagA_CS"/>
</dbReference>
<evidence type="ECO:0000313" key="10">
    <source>
        <dbReference type="Proteomes" id="UP000199577"/>
    </source>
</evidence>
<dbReference type="InterPro" id="IPR023996">
    <property type="entry name" value="TonB-dep_OMP_SusC/RagA"/>
</dbReference>
<dbReference type="NCBIfam" id="TIGR04056">
    <property type="entry name" value="OMP_RagA_SusC"/>
    <property type="match status" value="1"/>
</dbReference>
<accession>A0A1I1L1D7</accession>
<dbReference type="Proteomes" id="UP000199577">
    <property type="component" value="Unassembled WGS sequence"/>
</dbReference>
<evidence type="ECO:0000256" key="3">
    <source>
        <dbReference type="ARBA" id="ARBA00022452"/>
    </source>
</evidence>
<dbReference type="SUPFAM" id="SSF56935">
    <property type="entry name" value="Porins"/>
    <property type="match status" value="1"/>
</dbReference>
<evidence type="ECO:0000259" key="8">
    <source>
        <dbReference type="Pfam" id="PF07715"/>
    </source>
</evidence>
<gene>
    <name evidence="9" type="ORF">SAMN05421747_11826</name>
</gene>
<dbReference type="Pfam" id="PF07715">
    <property type="entry name" value="Plug"/>
    <property type="match status" value="1"/>
</dbReference>
<dbReference type="PROSITE" id="PS52016">
    <property type="entry name" value="TONB_DEPENDENT_REC_3"/>
    <property type="match status" value="1"/>
</dbReference>
<reference evidence="9 10" key="1">
    <citation type="submission" date="2016-10" db="EMBL/GenBank/DDBJ databases">
        <authorList>
            <person name="de Groot N.N."/>
        </authorList>
    </citation>
    <scope>NUCLEOTIDE SEQUENCE [LARGE SCALE GENOMIC DNA]</scope>
    <source>
        <strain evidence="9 10">DSM 22900</strain>
    </source>
</reference>